<name>A0ABZ1UTY4_9BURK</name>
<keyword evidence="2" id="KW-1185">Reference proteome</keyword>
<accession>A0ABZ1UTY4</accession>
<evidence type="ECO:0000313" key="2">
    <source>
        <dbReference type="Proteomes" id="UP000321323"/>
    </source>
</evidence>
<dbReference type="SUPFAM" id="SSF52096">
    <property type="entry name" value="ClpP/crotonase"/>
    <property type="match status" value="1"/>
</dbReference>
<gene>
    <name evidence="1" type="ORF">E7V67_010945</name>
</gene>
<dbReference type="EMBL" id="CP136508">
    <property type="protein sequence ID" value="WUR15588.1"/>
    <property type="molecule type" value="Genomic_DNA"/>
</dbReference>
<evidence type="ECO:0008006" key="3">
    <source>
        <dbReference type="Google" id="ProtNLM"/>
    </source>
</evidence>
<sequence length="261" mass="28735">MKRQPGDAGLFYAPLATAIPHMKRLTACLVLLALSLSTRAEEAPQVFLDNDELNYVGSISRAGATELSTLYARLDRKPTILAIRSRGGDTAAGMALGTLVHAHGLTVKVMEYCLSSCANYVFTAAPYKIVSNFAMIGYHGGLSSDTFALDPAQEARFAAMPAAEQAAARKRYDAEMRRDLAGRAQEERRFFDMIKVEQRITTLGQAPQYQQRFRADEKLVAWTFSLDGFAALGVRNIRVVNPPWQPKSVKSDYGLLQIDVP</sequence>
<dbReference type="InterPro" id="IPR029045">
    <property type="entry name" value="ClpP/crotonase-like_dom_sf"/>
</dbReference>
<proteinExistence type="predicted"/>
<protein>
    <recommendedName>
        <fullName evidence="3">Peptidase</fullName>
    </recommendedName>
</protein>
<evidence type="ECO:0000313" key="1">
    <source>
        <dbReference type="EMBL" id="WUR15588.1"/>
    </source>
</evidence>
<dbReference type="Proteomes" id="UP000321323">
    <property type="component" value="Chromosome"/>
</dbReference>
<reference evidence="1 2" key="1">
    <citation type="journal article" date="2019" name="Int. J. Syst. Evol. Microbiol.">
        <title>The Draft Whole-Genome Sequence of the Antibiotic Producer Empedobacter haloabium ATCC 31962 Provides Indications for Its Taxonomic Reclassification.</title>
        <authorList>
            <person name="Miess H."/>
            <person name="Arlt P."/>
            <person name="Apel A.K."/>
            <person name="Weber T."/>
            <person name="Nieselt K."/>
            <person name="Hanssen F."/>
            <person name="Czemmel S."/>
            <person name="Nahnsen S."/>
            <person name="Gross H."/>
        </authorList>
    </citation>
    <scope>NUCLEOTIDE SEQUENCE [LARGE SCALE GENOMIC DNA]</scope>
    <source>
        <strain evidence="1 2">ATCC 31962</strain>
    </source>
</reference>
<organism evidence="1 2">
    <name type="scientific">[Empedobacter] haloabium</name>
    <dbReference type="NCBI Taxonomy" id="592317"/>
    <lineage>
        <taxon>Bacteria</taxon>
        <taxon>Pseudomonadati</taxon>
        <taxon>Pseudomonadota</taxon>
        <taxon>Betaproteobacteria</taxon>
        <taxon>Burkholderiales</taxon>
        <taxon>Oxalobacteraceae</taxon>
        <taxon>Telluria group</taxon>
        <taxon>Telluria group incertae sedis</taxon>
    </lineage>
</organism>